<gene>
    <name evidence="1" type="ORF">CVT26_007112</name>
</gene>
<dbReference type="InParanoid" id="A0A409WQ81"/>
<keyword evidence="2" id="KW-1185">Reference proteome</keyword>
<dbReference type="Proteomes" id="UP000284706">
    <property type="component" value="Unassembled WGS sequence"/>
</dbReference>
<dbReference type="OrthoDB" id="3061353at2759"/>
<sequence length="317" mass="36800">MSLSPFESFLLRASTTVTCRLLQHVDILSLVSLSRTSKQLHSLYSWFAEMAWDPSWRYRQWFVHILAFRRLLRRCNAVVSGSFALQFFQRRRYIGSDMDIYLRCAGVKEFCLWMKHEGYRNVDGDASYVRTNFPEDTLKAVAPRNSKHGPLLGVHTFQRMVGSARGHIEVQRVQLIVVDTDPIEHILFNFHSTAVMNFLSANRAVAIFPMNTFVQRVSFVTHAPPPASKHIIWRRKYRKRGFTIIDDSTPDTGHRAVLGARHVGDELCWNISFRDVHWERGYYGTPRPKLAFEVLSSDVAIVDESCKYKIAEPYVWR</sequence>
<comment type="caution">
    <text evidence="1">The sequence shown here is derived from an EMBL/GenBank/DDBJ whole genome shotgun (WGS) entry which is preliminary data.</text>
</comment>
<accession>A0A409WQ81</accession>
<dbReference type="AlphaFoldDB" id="A0A409WQ81"/>
<organism evidence="1 2">
    <name type="scientific">Gymnopilus dilepis</name>
    <dbReference type="NCBI Taxonomy" id="231916"/>
    <lineage>
        <taxon>Eukaryota</taxon>
        <taxon>Fungi</taxon>
        <taxon>Dikarya</taxon>
        <taxon>Basidiomycota</taxon>
        <taxon>Agaricomycotina</taxon>
        <taxon>Agaricomycetes</taxon>
        <taxon>Agaricomycetidae</taxon>
        <taxon>Agaricales</taxon>
        <taxon>Agaricineae</taxon>
        <taxon>Hymenogastraceae</taxon>
        <taxon>Gymnopilus</taxon>
    </lineage>
</organism>
<evidence type="ECO:0008006" key="3">
    <source>
        <dbReference type="Google" id="ProtNLM"/>
    </source>
</evidence>
<reference evidence="1 2" key="1">
    <citation type="journal article" date="2018" name="Evol. Lett.">
        <title>Horizontal gene cluster transfer increased hallucinogenic mushroom diversity.</title>
        <authorList>
            <person name="Reynolds H.T."/>
            <person name="Vijayakumar V."/>
            <person name="Gluck-Thaler E."/>
            <person name="Korotkin H.B."/>
            <person name="Matheny P.B."/>
            <person name="Slot J.C."/>
        </authorList>
    </citation>
    <scope>NUCLEOTIDE SEQUENCE [LARGE SCALE GENOMIC DNA]</scope>
    <source>
        <strain evidence="1 2">SRW20</strain>
    </source>
</reference>
<name>A0A409WQ81_9AGAR</name>
<protein>
    <recommendedName>
        <fullName evidence="3">F-box domain-containing protein</fullName>
    </recommendedName>
</protein>
<evidence type="ECO:0000313" key="1">
    <source>
        <dbReference type="EMBL" id="PPQ80640.1"/>
    </source>
</evidence>
<proteinExistence type="predicted"/>
<evidence type="ECO:0000313" key="2">
    <source>
        <dbReference type="Proteomes" id="UP000284706"/>
    </source>
</evidence>
<dbReference type="EMBL" id="NHYE01004937">
    <property type="protein sequence ID" value="PPQ80640.1"/>
    <property type="molecule type" value="Genomic_DNA"/>
</dbReference>